<dbReference type="RefSeq" id="WP_089295121.1">
    <property type="nucleotide sequence ID" value="NZ_BOMU01000050.1"/>
</dbReference>
<proteinExistence type="predicted"/>
<feature type="chain" id="PRO_5012421347" evidence="1">
    <location>
        <begin position="25"/>
        <end position="197"/>
    </location>
</feature>
<keyword evidence="3" id="KW-1185">Reference proteome</keyword>
<keyword evidence="1" id="KW-0732">Signal</keyword>
<evidence type="ECO:0000256" key="1">
    <source>
        <dbReference type="SAM" id="SignalP"/>
    </source>
</evidence>
<feature type="signal peptide" evidence="1">
    <location>
        <begin position="1"/>
        <end position="24"/>
    </location>
</feature>
<dbReference type="Proteomes" id="UP000198415">
    <property type="component" value="Unassembled WGS sequence"/>
</dbReference>
<evidence type="ECO:0000313" key="2">
    <source>
        <dbReference type="EMBL" id="SNS00087.1"/>
    </source>
</evidence>
<protein>
    <submittedName>
        <fullName evidence="2">Uncharacterized protein</fullName>
    </submittedName>
</protein>
<evidence type="ECO:0000313" key="3">
    <source>
        <dbReference type="Proteomes" id="UP000198415"/>
    </source>
</evidence>
<sequence length="197" mass="20901">MKRVLAASLAATLGVLLAASPVAAAGKPLDVVKKAVITRIDKRLDALKKDSAALDKAKHLQAAHKQTLQQLIDGQSAELTKLRAKTEAETTAEALKADARSMVVDYRVFILTGPKVRLSIVIDTELAAAGKLHDRENADDAKLDAVEKSLDGKVDALLAIQPGPDGDAIRAQVKTIRTTAKDARATLKALNKSTRGK</sequence>
<organism evidence="2 3">
    <name type="scientific">Actinoplanes regularis</name>
    <dbReference type="NCBI Taxonomy" id="52697"/>
    <lineage>
        <taxon>Bacteria</taxon>
        <taxon>Bacillati</taxon>
        <taxon>Actinomycetota</taxon>
        <taxon>Actinomycetes</taxon>
        <taxon>Micromonosporales</taxon>
        <taxon>Micromonosporaceae</taxon>
        <taxon>Actinoplanes</taxon>
    </lineage>
</organism>
<dbReference type="EMBL" id="FZNR01000008">
    <property type="protein sequence ID" value="SNS00087.1"/>
    <property type="molecule type" value="Genomic_DNA"/>
</dbReference>
<accession>A0A239AWV6</accession>
<reference evidence="2 3" key="1">
    <citation type="submission" date="2017-06" db="EMBL/GenBank/DDBJ databases">
        <authorList>
            <person name="Kim H.J."/>
            <person name="Triplett B.A."/>
        </authorList>
    </citation>
    <scope>NUCLEOTIDE SEQUENCE [LARGE SCALE GENOMIC DNA]</scope>
    <source>
        <strain evidence="2 3">DSM 43151</strain>
    </source>
</reference>
<dbReference type="OrthoDB" id="3390353at2"/>
<name>A0A239AWV6_9ACTN</name>
<gene>
    <name evidence="2" type="ORF">SAMN06264365_108177</name>
</gene>
<dbReference type="AlphaFoldDB" id="A0A239AWV6"/>